<reference evidence="2" key="1">
    <citation type="submission" date="2022-04" db="EMBL/GenBank/DDBJ databases">
        <authorList>
            <person name="Liu G."/>
        </authorList>
    </citation>
    <scope>NUCLEOTIDE SEQUENCE</scope>
    <source>
        <strain evidence="2">RG22</strain>
    </source>
</reference>
<dbReference type="Gene3D" id="1.25.40.10">
    <property type="entry name" value="Tetratricopeptide repeat domain"/>
    <property type="match status" value="1"/>
</dbReference>
<evidence type="ECO:0000313" key="2">
    <source>
        <dbReference type="EMBL" id="UPU37387.1"/>
    </source>
</evidence>
<keyword evidence="3" id="KW-1185">Reference proteome</keyword>
<dbReference type="InterPro" id="IPR019734">
    <property type="entry name" value="TPR_rpt"/>
</dbReference>
<dbReference type="SUPFAM" id="SSF48452">
    <property type="entry name" value="TPR-like"/>
    <property type="match status" value="1"/>
</dbReference>
<organism evidence="2 3">
    <name type="scientific">Geomonas paludis</name>
    <dbReference type="NCBI Taxonomy" id="2740185"/>
    <lineage>
        <taxon>Bacteria</taxon>
        <taxon>Pseudomonadati</taxon>
        <taxon>Thermodesulfobacteriota</taxon>
        <taxon>Desulfuromonadia</taxon>
        <taxon>Geobacterales</taxon>
        <taxon>Geobacteraceae</taxon>
        <taxon>Geomonas</taxon>
    </lineage>
</organism>
<dbReference type="RefSeq" id="WP_248647018.1">
    <property type="nucleotide sequence ID" value="NZ_CP096574.1"/>
</dbReference>
<keyword evidence="1" id="KW-0802">TPR repeat</keyword>
<evidence type="ECO:0000256" key="1">
    <source>
        <dbReference type="PROSITE-ProRule" id="PRU00339"/>
    </source>
</evidence>
<gene>
    <name evidence="2" type="ORF">M1B72_06690</name>
</gene>
<accession>A0ABY4LLK0</accession>
<dbReference type="EMBL" id="CP096574">
    <property type="protein sequence ID" value="UPU37387.1"/>
    <property type="molecule type" value="Genomic_DNA"/>
</dbReference>
<protein>
    <submittedName>
        <fullName evidence="2">Tetratricopeptide repeat protein</fullName>
    </submittedName>
</protein>
<dbReference type="InterPro" id="IPR011990">
    <property type="entry name" value="TPR-like_helical_dom_sf"/>
</dbReference>
<dbReference type="Proteomes" id="UP000831485">
    <property type="component" value="Chromosome"/>
</dbReference>
<evidence type="ECO:0000313" key="3">
    <source>
        <dbReference type="Proteomes" id="UP000831485"/>
    </source>
</evidence>
<name>A0ABY4LLK0_9BACT</name>
<dbReference type="SMART" id="SM00028">
    <property type="entry name" value="TPR"/>
    <property type="match status" value="2"/>
</dbReference>
<feature type="repeat" description="TPR" evidence="1">
    <location>
        <begin position="161"/>
        <end position="194"/>
    </location>
</feature>
<dbReference type="PROSITE" id="PS50005">
    <property type="entry name" value="TPR"/>
    <property type="match status" value="1"/>
</dbReference>
<dbReference type="Gene3D" id="3.40.50.1460">
    <property type="match status" value="1"/>
</dbReference>
<sequence>MAGNQRVAALLAMTIGALLVGASSLLAAPVLYQGTLKVQATSGGACTAQDAGKVVPFELVIEKDGTGMVGYYSGKGIAGGRFTGRDPLSLAVTYPFADRGMAEGHRLQLKFDGDQLKGTLRERDLPATVDDCNYDLADLNLALSGGDAAQVWRQAEFTFQAKLSRSQGSALYRDKRYAEAVPLFQKALTLREEAEGRNSSFAVAYLRELAVAMYDGGQHEEAIALLAGRLPGLLDGEQRELTALRLLQFIYDEQKTFLDYHRYESAITNINAVLWPGSRDRTPPTPALVQLAKMNSVLGKEELAESMFLAAERDLAPKDDKERQEAANRLVIHAQHCERYRKFERAREIYQQALVVAPTDKAQLLKNLLAMNVNLGDRKATLASCRDYLALQKNDDGLTPWVRLTCELEAGPKGGGPPGARGAGEKIATEYPCNQTKKGYVGALIEYGEIDALSRKIATCYLHEAKMADEPLAREYPELLVLVDHLENTKPDQYVDKGDMTPDHYIEQFLSLKDKQGTLENLTDISARGSDLRRSNLLRTLDKITNIVNKAITAEQVATALYTGNSGLLSALSETASDAGFEAAMFLAGVMKLSGNGAKAEQWLEAVLRESARLSEKEQLLSAFNKLVLSIDNADYPTALMMLQSHDLRRVTSYCDPDKLQRYGWALDRYRYEDLPPPKQPAPSAPYIKTLLSEKNGRERLIAELSLKVAPSLVFEPCTVGPGADEGAFRLEYEKNRFRVCRNGVAIWGHSTNEDITAARVEAGGYLVTTRLADYLFNRLGLLLRKEYRGAFGVKFSGNDLVVKEMFFQDEKDPGRLKVGDRLKRVGALVVTPETNFSDFNKYVGGLVPGQTVPVVAERNGALVDLTHVIVSTERLSEMSNLRGTTKPLTVGAVVPQGNQLIWYDLVKMGVKTVTFNELGTITKVFDDGVHLIATDGKAVCSLDPAASRKPVCRTLPAGGTALSLTGTSALTVYDKARQSIGFWDAETLAEKGTKTVKQYGVDREPVTVVAADESRLLYQHNWEFRHYFVDSATGHRWRIRGKIIAVYNDETLSTYDNSLFTFTRAGKAFTIEQDQVVRAGISSEHLFLVTANGMLHLYRKDGRRVYSGEDYGHLQSVQSVGGRVYCYLSGQVVRVLQEPVRQARKGESLTLAYTVRLFGDGGWAVITPDGRFDTNDIERVQDMYWVLADDPLTPLPLEVFMKEYYEPRLLQRLLNGDTFKPVRDLMSLNRVLPKVAITSVAREGMGDTVSVAVTVKAQTRKLGDRERASGVSDLKLFRAGQLVGFQEGKVVLDGDGQATVTFPNIRLPRREGSKEVDFSAYAFNDDGVKSLTSRTTFRLPAGIPPAQGKAYLISIGVNRHQNSAWNLQYAAGDARKIRQALERRLAGGDSHTGIVSITLADEQATKESIKAVFDLLAGRPVRADVLQQIPNVNEITKATPEDLIIISFSGHGYVDDDGIFYTFCHDTGRGDGKSITPELLGHLISSDELSRWLRYVDAGDMAMIVDACHSAATVGDSFKPGPMGSRGLGQLAYDKGMRILAASQADDVALESDQLKQGLLTYTLVHDGLDAFQADYQPRDRVITLAEWLSYGVKRVPALYEELKTGTVSSFGSSESSRGTMIRLGDGKQGASATKKNPYQTPALFDFTKKSKADVRLAVE</sequence>
<proteinExistence type="predicted"/>
<dbReference type="Pfam" id="PF13424">
    <property type="entry name" value="TPR_12"/>
    <property type="match status" value="1"/>
</dbReference>